<evidence type="ECO:0000313" key="2">
    <source>
        <dbReference type="Proteomes" id="UP000436006"/>
    </source>
</evidence>
<name>A0A7K1SAH1_9BACT</name>
<keyword evidence="2" id="KW-1185">Reference proteome</keyword>
<dbReference type="InterPro" id="IPR023393">
    <property type="entry name" value="START-like_dom_sf"/>
</dbReference>
<evidence type="ECO:0000313" key="1">
    <source>
        <dbReference type="EMBL" id="MVM30536.1"/>
    </source>
</evidence>
<dbReference type="RefSeq" id="WP_157584763.1">
    <property type="nucleotide sequence ID" value="NZ_WPIN01000003.1"/>
</dbReference>
<dbReference type="EMBL" id="WPIN01000003">
    <property type="protein sequence ID" value="MVM30536.1"/>
    <property type="molecule type" value="Genomic_DNA"/>
</dbReference>
<proteinExistence type="predicted"/>
<dbReference type="Proteomes" id="UP000436006">
    <property type="component" value="Unassembled WGS sequence"/>
</dbReference>
<dbReference type="Gene3D" id="3.30.530.20">
    <property type="match status" value="1"/>
</dbReference>
<comment type="caution">
    <text evidence="1">The sequence shown here is derived from an EMBL/GenBank/DDBJ whole genome shotgun (WGS) entry which is preliminary data.</text>
</comment>
<protein>
    <recommendedName>
        <fullName evidence="3">Ligand-binding SRPBCC domain-containing protein</fullName>
    </recommendedName>
</protein>
<accession>A0A7K1SAH1</accession>
<sequence>MQFVLKTQVNQSLSIVWSGFNRSLFEQLSPAFPPVNVVRFDGCLRGDVVHLQLNFFLFRQDWISLIVDQQTSNEEIYFIDQGTRLPFFLTFWRHRHGLCRSVDELTGQEQTIIIDDVTFRTPFLLTNYLLYPILWLQFAYRKPVYRRVLGHV</sequence>
<reference evidence="1 2" key="1">
    <citation type="submission" date="2019-12" db="EMBL/GenBank/DDBJ databases">
        <title>Spirosoma sp. HMF4905 genome sequencing and assembly.</title>
        <authorList>
            <person name="Kang H."/>
            <person name="Cha I."/>
            <person name="Kim H."/>
            <person name="Joh K."/>
        </authorList>
    </citation>
    <scope>NUCLEOTIDE SEQUENCE [LARGE SCALE GENOMIC DNA]</scope>
    <source>
        <strain evidence="1 2">HMF4905</strain>
    </source>
</reference>
<dbReference type="AlphaFoldDB" id="A0A7K1SAH1"/>
<gene>
    <name evidence="1" type="ORF">GO755_10870</name>
</gene>
<evidence type="ECO:0008006" key="3">
    <source>
        <dbReference type="Google" id="ProtNLM"/>
    </source>
</evidence>
<organism evidence="1 2">
    <name type="scientific">Spirosoma arboris</name>
    <dbReference type="NCBI Taxonomy" id="2682092"/>
    <lineage>
        <taxon>Bacteria</taxon>
        <taxon>Pseudomonadati</taxon>
        <taxon>Bacteroidota</taxon>
        <taxon>Cytophagia</taxon>
        <taxon>Cytophagales</taxon>
        <taxon>Cytophagaceae</taxon>
        <taxon>Spirosoma</taxon>
    </lineage>
</organism>